<evidence type="ECO:0000313" key="2">
    <source>
        <dbReference type="EMBL" id="OAE35221.1"/>
    </source>
</evidence>
<proteinExistence type="predicted"/>
<feature type="compositionally biased region" description="Basic residues" evidence="1">
    <location>
        <begin position="43"/>
        <end position="55"/>
    </location>
</feature>
<feature type="region of interest" description="Disordered" evidence="1">
    <location>
        <begin position="43"/>
        <end position="67"/>
    </location>
</feature>
<evidence type="ECO:0000256" key="1">
    <source>
        <dbReference type="SAM" id="MobiDB-lite"/>
    </source>
</evidence>
<accession>A0A176WRI1</accession>
<dbReference type="AlphaFoldDB" id="A0A176WRI1"/>
<keyword evidence="3" id="KW-1185">Reference proteome</keyword>
<dbReference type="Proteomes" id="UP000077202">
    <property type="component" value="Unassembled WGS sequence"/>
</dbReference>
<reference evidence="2" key="1">
    <citation type="submission" date="2016-03" db="EMBL/GenBank/DDBJ databases">
        <title>Mechanisms controlling the formation of the plant cell surface in tip-growing cells are functionally conserved among land plants.</title>
        <authorList>
            <person name="Honkanen S."/>
            <person name="Jones V.A."/>
            <person name="Morieri G."/>
            <person name="Champion C."/>
            <person name="Hetherington A.J."/>
            <person name="Kelly S."/>
            <person name="Saint-Marcoux D."/>
            <person name="Proust H."/>
            <person name="Prescott H."/>
            <person name="Dolan L."/>
        </authorList>
    </citation>
    <scope>NUCLEOTIDE SEQUENCE [LARGE SCALE GENOMIC DNA]</scope>
    <source>
        <tissue evidence="2">Whole gametophyte</tissue>
    </source>
</reference>
<gene>
    <name evidence="2" type="ORF">AXG93_3823s1040</name>
</gene>
<feature type="compositionally biased region" description="Polar residues" evidence="1">
    <location>
        <begin position="56"/>
        <end position="67"/>
    </location>
</feature>
<organism evidence="2 3">
    <name type="scientific">Marchantia polymorpha subsp. ruderalis</name>
    <dbReference type="NCBI Taxonomy" id="1480154"/>
    <lineage>
        <taxon>Eukaryota</taxon>
        <taxon>Viridiplantae</taxon>
        <taxon>Streptophyta</taxon>
        <taxon>Embryophyta</taxon>
        <taxon>Marchantiophyta</taxon>
        <taxon>Marchantiopsida</taxon>
        <taxon>Marchantiidae</taxon>
        <taxon>Marchantiales</taxon>
        <taxon>Marchantiaceae</taxon>
        <taxon>Marchantia</taxon>
    </lineage>
</organism>
<sequence length="190" mass="21505">MVNTIVHSFQGILRIVMYVPLGEGGDHRIPKVPAFDHQIIHAPVRRGGHQKRPRKSNPNDAIWSPSSRFDPTMQLDCSSVVFGDSERNVAIWASNLHRSPSARRWQCRALRHGLERCAMEYANKEFEIVAAIICREGTPPEFTMLEAVLRLESVRWMVEKAMGARCHLLLTLLCSTEKKSDDSCTLPVSE</sequence>
<name>A0A176WRI1_MARPO</name>
<protein>
    <submittedName>
        <fullName evidence="2">Uncharacterized protein</fullName>
    </submittedName>
</protein>
<comment type="caution">
    <text evidence="2">The sequence shown here is derived from an EMBL/GenBank/DDBJ whole genome shotgun (WGS) entry which is preliminary data.</text>
</comment>
<evidence type="ECO:0000313" key="3">
    <source>
        <dbReference type="Proteomes" id="UP000077202"/>
    </source>
</evidence>
<dbReference type="EMBL" id="LVLJ01000223">
    <property type="protein sequence ID" value="OAE35221.1"/>
    <property type="molecule type" value="Genomic_DNA"/>
</dbReference>